<dbReference type="InterPro" id="IPR015424">
    <property type="entry name" value="PyrdxlP-dep_Trfase"/>
</dbReference>
<dbReference type="GO" id="GO:0030170">
    <property type="term" value="F:pyridoxal phosphate binding"/>
    <property type="evidence" value="ECO:0007669"/>
    <property type="project" value="InterPro"/>
</dbReference>
<feature type="domain" description="Aminotransferase class I/classII large" evidence="7">
    <location>
        <begin position="24"/>
        <end position="369"/>
    </location>
</feature>
<dbReference type="Gene3D" id="3.40.640.10">
    <property type="entry name" value="Type I PLP-dependent aspartate aminotransferase-like (Major domain)"/>
    <property type="match status" value="1"/>
</dbReference>
<comment type="cofactor">
    <cofactor evidence="1 6">
        <name>pyridoxal 5'-phosphate</name>
        <dbReference type="ChEBI" id="CHEBI:597326"/>
    </cofactor>
</comment>
<dbReference type="CDD" id="cd00609">
    <property type="entry name" value="AAT_like"/>
    <property type="match status" value="1"/>
</dbReference>
<evidence type="ECO:0000256" key="6">
    <source>
        <dbReference type="RuleBase" id="RU000481"/>
    </source>
</evidence>
<sequence length="411" mass="42577">MTAYSATLAIDEELRARRRAGEKVLHLGFGEAGLPVPAAVAAELAEAAGRNGYGPVAGSPEARAAAAGFFARRGLATEPEQVLFAPGSKALLYALILALPGDVVLPRPSWVSYAAQAALAGKRTLGVPVPAEAGGVPDPDLLARALRDAPDAGMLVLTVPDNPTGTVARPDHVGAVCEVAGRHGLAIIADEIYGELVHSGARAPSPAEYLPERTVVTTGLSKSMALGGWRIGCARLPAGAWGERLHAELTGIASEIWSSLAAPMQAVAAHVLAEPPAIREHIAAARRLHGAVARAVHAEFTAAGVNCRPPEAGFYLYPDFEPLRPRLARQGIDTGAALAAALLNRHGVGVLPGEAFGDAPEALRVRVATSLLYGDTDARRWESLRSDSPAGLPWVAGSLAHLRDALTALRG</sequence>
<keyword evidence="3 6" id="KW-0032">Aminotransferase</keyword>
<evidence type="ECO:0000256" key="1">
    <source>
        <dbReference type="ARBA" id="ARBA00001933"/>
    </source>
</evidence>
<keyword evidence="4 6" id="KW-0808">Transferase</keyword>
<protein>
    <recommendedName>
        <fullName evidence="6">Aminotransferase</fullName>
        <ecNumber evidence="6">2.6.1.-</ecNumber>
    </recommendedName>
</protein>
<comment type="caution">
    <text evidence="8">The sequence shown here is derived from an EMBL/GenBank/DDBJ whole genome shotgun (WGS) entry which is preliminary data.</text>
</comment>
<dbReference type="InterPro" id="IPR015422">
    <property type="entry name" value="PyrdxlP-dep_Trfase_small"/>
</dbReference>
<organism evidence="8 9">
    <name type="scientific">Streptomyces coryli</name>
    <dbReference type="NCBI Taxonomy" id="1128680"/>
    <lineage>
        <taxon>Bacteria</taxon>
        <taxon>Bacillati</taxon>
        <taxon>Actinomycetota</taxon>
        <taxon>Actinomycetes</taxon>
        <taxon>Kitasatosporales</taxon>
        <taxon>Streptomycetaceae</taxon>
        <taxon>Streptomyces</taxon>
    </lineage>
</organism>
<dbReference type="SUPFAM" id="SSF53383">
    <property type="entry name" value="PLP-dependent transferases"/>
    <property type="match status" value="1"/>
</dbReference>
<evidence type="ECO:0000256" key="3">
    <source>
        <dbReference type="ARBA" id="ARBA00022576"/>
    </source>
</evidence>
<dbReference type="InterPro" id="IPR004839">
    <property type="entry name" value="Aminotransferase_I/II_large"/>
</dbReference>
<evidence type="ECO:0000256" key="5">
    <source>
        <dbReference type="ARBA" id="ARBA00022898"/>
    </source>
</evidence>
<dbReference type="InterPro" id="IPR015421">
    <property type="entry name" value="PyrdxlP-dep_Trfase_major"/>
</dbReference>
<dbReference type="EMBL" id="JAAKZV010000040">
    <property type="protein sequence ID" value="NGN64689.1"/>
    <property type="molecule type" value="Genomic_DNA"/>
</dbReference>
<keyword evidence="5" id="KW-0663">Pyridoxal phosphate</keyword>
<evidence type="ECO:0000259" key="7">
    <source>
        <dbReference type="Pfam" id="PF00155"/>
    </source>
</evidence>
<evidence type="ECO:0000313" key="9">
    <source>
        <dbReference type="Proteomes" id="UP000481583"/>
    </source>
</evidence>
<dbReference type="PANTHER" id="PTHR46383">
    <property type="entry name" value="ASPARTATE AMINOTRANSFERASE"/>
    <property type="match status" value="1"/>
</dbReference>
<accession>A0A6G4TXF6</accession>
<dbReference type="GO" id="GO:0008483">
    <property type="term" value="F:transaminase activity"/>
    <property type="evidence" value="ECO:0007669"/>
    <property type="project" value="UniProtKB-KW"/>
</dbReference>
<proteinExistence type="inferred from homology"/>
<dbReference type="PROSITE" id="PS00105">
    <property type="entry name" value="AA_TRANSFER_CLASS_1"/>
    <property type="match status" value="1"/>
</dbReference>
<dbReference type="AlphaFoldDB" id="A0A6G4TXF6"/>
<dbReference type="PANTHER" id="PTHR46383:SF1">
    <property type="entry name" value="ASPARTATE AMINOTRANSFERASE"/>
    <property type="match status" value="1"/>
</dbReference>
<evidence type="ECO:0000256" key="4">
    <source>
        <dbReference type="ARBA" id="ARBA00022679"/>
    </source>
</evidence>
<dbReference type="Pfam" id="PF00155">
    <property type="entry name" value="Aminotran_1_2"/>
    <property type="match status" value="1"/>
</dbReference>
<keyword evidence="9" id="KW-1185">Reference proteome</keyword>
<comment type="similarity">
    <text evidence="2 6">Belongs to the class-I pyridoxal-phosphate-dependent aminotransferase family.</text>
</comment>
<name>A0A6G4TXF6_9ACTN</name>
<dbReference type="InterPro" id="IPR004838">
    <property type="entry name" value="NHTrfase_class1_PyrdxlP-BS"/>
</dbReference>
<gene>
    <name evidence="8" type="ORF">G5C51_12350</name>
</gene>
<evidence type="ECO:0000313" key="8">
    <source>
        <dbReference type="EMBL" id="NGN64689.1"/>
    </source>
</evidence>
<dbReference type="RefSeq" id="WP_165236415.1">
    <property type="nucleotide sequence ID" value="NZ_JAAKZV010000040.1"/>
</dbReference>
<reference evidence="8 9" key="1">
    <citation type="submission" date="2020-02" db="EMBL/GenBank/DDBJ databases">
        <title>Whole-genome analyses of novel actinobacteria.</title>
        <authorList>
            <person name="Sahin N."/>
        </authorList>
    </citation>
    <scope>NUCLEOTIDE SEQUENCE [LARGE SCALE GENOMIC DNA]</scope>
    <source>
        <strain evidence="8 9">A7024</strain>
    </source>
</reference>
<dbReference type="Gene3D" id="3.90.1150.10">
    <property type="entry name" value="Aspartate Aminotransferase, domain 1"/>
    <property type="match status" value="1"/>
</dbReference>
<dbReference type="EC" id="2.6.1.-" evidence="6"/>
<dbReference type="GO" id="GO:0006520">
    <property type="term" value="P:amino acid metabolic process"/>
    <property type="evidence" value="ECO:0007669"/>
    <property type="project" value="InterPro"/>
</dbReference>
<dbReference type="Proteomes" id="UP000481583">
    <property type="component" value="Unassembled WGS sequence"/>
</dbReference>
<dbReference type="InterPro" id="IPR050596">
    <property type="entry name" value="AspAT/PAT-like"/>
</dbReference>
<evidence type="ECO:0000256" key="2">
    <source>
        <dbReference type="ARBA" id="ARBA00007441"/>
    </source>
</evidence>